<comment type="caution">
    <text evidence="1">The sequence shown here is derived from an EMBL/GenBank/DDBJ whole genome shotgun (WGS) entry which is preliminary data.</text>
</comment>
<accession>A0ABQ1SBG4</accession>
<dbReference type="Proteomes" id="UP000619041">
    <property type="component" value="Unassembled WGS sequence"/>
</dbReference>
<gene>
    <name evidence="1" type="ORF">GCM10011515_21640</name>
</gene>
<sequence length="230" mass="24425">MRWIVRVMLAAIAVIAVCAQLDRASYLKPQLSVVVPKPFRSFAQPTLALIALAGGDTASAEIEARRLVRRRPMPAEHLFTLAMADLRSGRPAAFAATFRAASTRGWRYAPLQVTAAQAALASGDLAGAANRIAALWAENPTHPSSVPLTRQLLAMKGGPEAFAIPLANTHVWSSNFVRRAASLAPPANTVKTVAAARRAGADFDCRALKVLASAYAKRGEQVASSELTCK</sequence>
<dbReference type="SUPFAM" id="SSF48452">
    <property type="entry name" value="TPR-like"/>
    <property type="match status" value="1"/>
</dbReference>
<dbReference type="InterPro" id="IPR011990">
    <property type="entry name" value="TPR-like_helical_dom_sf"/>
</dbReference>
<protein>
    <recommendedName>
        <fullName evidence="3">Tetratricopeptide repeat protein</fullName>
    </recommendedName>
</protein>
<dbReference type="Gene3D" id="1.25.40.10">
    <property type="entry name" value="Tetratricopeptide repeat domain"/>
    <property type="match status" value="1"/>
</dbReference>
<proteinExistence type="predicted"/>
<evidence type="ECO:0000313" key="1">
    <source>
        <dbReference type="EMBL" id="GGE01588.1"/>
    </source>
</evidence>
<dbReference type="EMBL" id="BMKL01000001">
    <property type="protein sequence ID" value="GGE01588.1"/>
    <property type="molecule type" value="Genomic_DNA"/>
</dbReference>
<evidence type="ECO:0008006" key="3">
    <source>
        <dbReference type="Google" id="ProtNLM"/>
    </source>
</evidence>
<organism evidence="1 2">
    <name type="scientific">Tsuneonella deserti</name>
    <dbReference type="NCBI Taxonomy" id="2035528"/>
    <lineage>
        <taxon>Bacteria</taxon>
        <taxon>Pseudomonadati</taxon>
        <taxon>Pseudomonadota</taxon>
        <taxon>Alphaproteobacteria</taxon>
        <taxon>Sphingomonadales</taxon>
        <taxon>Erythrobacteraceae</taxon>
        <taxon>Tsuneonella</taxon>
    </lineage>
</organism>
<name>A0ABQ1SBG4_9SPHN</name>
<evidence type="ECO:0000313" key="2">
    <source>
        <dbReference type="Proteomes" id="UP000619041"/>
    </source>
</evidence>
<reference evidence="2" key="1">
    <citation type="journal article" date="2019" name="Int. J. Syst. Evol. Microbiol.">
        <title>The Global Catalogue of Microorganisms (GCM) 10K type strain sequencing project: providing services to taxonomists for standard genome sequencing and annotation.</title>
        <authorList>
            <consortium name="The Broad Institute Genomics Platform"/>
            <consortium name="The Broad Institute Genome Sequencing Center for Infectious Disease"/>
            <person name="Wu L."/>
            <person name="Ma J."/>
        </authorList>
    </citation>
    <scope>NUCLEOTIDE SEQUENCE [LARGE SCALE GENOMIC DNA]</scope>
    <source>
        <strain evidence="2">CGMCC 1.15959</strain>
    </source>
</reference>
<keyword evidence="2" id="KW-1185">Reference proteome</keyword>